<name>A0A1V4A4E4_9ACTN</name>
<reference evidence="1 2" key="1">
    <citation type="submission" date="2017-02" db="EMBL/GenBank/DDBJ databases">
        <title>Draft Genome Sequence of Streptomyces tsukubaensis F601, a Producer of the immunosuppressant tacrolimus FK506.</title>
        <authorList>
            <person name="Zong G."/>
            <person name="Zhong C."/>
            <person name="Fu J."/>
            <person name="Qin R."/>
            <person name="Cao G."/>
        </authorList>
    </citation>
    <scope>NUCLEOTIDE SEQUENCE [LARGE SCALE GENOMIC DNA]</scope>
    <source>
        <strain evidence="1 2">F601</strain>
    </source>
</reference>
<proteinExistence type="predicted"/>
<dbReference type="EMBL" id="MVFC01000023">
    <property type="protein sequence ID" value="OON75320.1"/>
    <property type="molecule type" value="Genomic_DNA"/>
</dbReference>
<feature type="non-terminal residue" evidence="1">
    <location>
        <position position="1"/>
    </location>
</feature>
<dbReference type="Proteomes" id="UP000190539">
    <property type="component" value="Unassembled WGS sequence"/>
</dbReference>
<comment type="caution">
    <text evidence="1">The sequence shown here is derived from an EMBL/GenBank/DDBJ whole genome shotgun (WGS) entry which is preliminary data.</text>
</comment>
<organism evidence="1 2">
    <name type="scientific">Streptomyces tsukubensis</name>
    <dbReference type="NCBI Taxonomy" id="83656"/>
    <lineage>
        <taxon>Bacteria</taxon>
        <taxon>Bacillati</taxon>
        <taxon>Actinomycetota</taxon>
        <taxon>Actinomycetes</taxon>
        <taxon>Kitasatosporales</taxon>
        <taxon>Streptomycetaceae</taxon>
        <taxon>Streptomyces</taxon>
    </lineage>
</organism>
<sequence length="65" mass="6169">ASTNAVSNVTDVADMTKVTSVTNVTSATGAGAPLSAAAPSISGALVAPRTAAGAASDDRSREAAH</sequence>
<keyword evidence="2" id="KW-1185">Reference proteome</keyword>
<dbReference type="AlphaFoldDB" id="A0A1V4A4E4"/>
<protein>
    <submittedName>
        <fullName evidence="1">Uncharacterized protein</fullName>
    </submittedName>
</protein>
<dbReference type="RefSeq" id="WP_218670022.1">
    <property type="nucleotide sequence ID" value="NZ_MVFC01000023.1"/>
</dbReference>
<accession>A0A1V4A4E4</accession>
<evidence type="ECO:0000313" key="2">
    <source>
        <dbReference type="Proteomes" id="UP000190539"/>
    </source>
</evidence>
<gene>
    <name evidence="1" type="ORF">B1H18_22795</name>
</gene>
<evidence type="ECO:0000313" key="1">
    <source>
        <dbReference type="EMBL" id="OON75320.1"/>
    </source>
</evidence>
<dbReference type="STRING" id="83656.B1H18_22795"/>